<comment type="caution">
    <text evidence="2">The sequence shown here is derived from an EMBL/GenBank/DDBJ whole genome shotgun (WGS) entry which is preliminary data.</text>
</comment>
<dbReference type="EMBL" id="JXTB01000132">
    <property type="protein sequence ID" value="PON60236.1"/>
    <property type="molecule type" value="Genomic_DNA"/>
</dbReference>
<organism evidence="2 3">
    <name type="scientific">Parasponia andersonii</name>
    <name type="common">Sponia andersonii</name>
    <dbReference type="NCBI Taxonomy" id="3476"/>
    <lineage>
        <taxon>Eukaryota</taxon>
        <taxon>Viridiplantae</taxon>
        <taxon>Streptophyta</taxon>
        <taxon>Embryophyta</taxon>
        <taxon>Tracheophyta</taxon>
        <taxon>Spermatophyta</taxon>
        <taxon>Magnoliopsida</taxon>
        <taxon>eudicotyledons</taxon>
        <taxon>Gunneridae</taxon>
        <taxon>Pentapetalae</taxon>
        <taxon>rosids</taxon>
        <taxon>fabids</taxon>
        <taxon>Rosales</taxon>
        <taxon>Cannabaceae</taxon>
        <taxon>Parasponia</taxon>
    </lineage>
</organism>
<sequence>SDIFESDHEALEVDDEDSLTAREVGEEAGLEGLRFLLDNPNSKENEKGEAVQEREDDKVDQNQIAGVEIKNSGSKEMIRI</sequence>
<proteinExistence type="predicted"/>
<reference evidence="3" key="1">
    <citation type="submission" date="2016-06" db="EMBL/GenBank/DDBJ databases">
        <title>Parallel loss of symbiosis genes in relatives of nitrogen-fixing non-legume Parasponia.</title>
        <authorList>
            <person name="Van Velzen R."/>
            <person name="Holmer R."/>
            <person name="Bu F."/>
            <person name="Rutten L."/>
            <person name="Van Zeijl A."/>
            <person name="Liu W."/>
            <person name="Santuari L."/>
            <person name="Cao Q."/>
            <person name="Sharma T."/>
            <person name="Shen D."/>
            <person name="Roswanjaya Y."/>
            <person name="Wardhani T."/>
            <person name="Kalhor M.S."/>
            <person name="Jansen J."/>
            <person name="Van den Hoogen J."/>
            <person name="Gungor B."/>
            <person name="Hartog M."/>
            <person name="Hontelez J."/>
            <person name="Verver J."/>
            <person name="Yang W.-C."/>
            <person name="Schijlen E."/>
            <person name="Repin R."/>
            <person name="Schilthuizen M."/>
            <person name="Schranz E."/>
            <person name="Heidstra R."/>
            <person name="Miyata K."/>
            <person name="Fedorova E."/>
            <person name="Kohlen W."/>
            <person name="Bisseling T."/>
            <person name="Smit S."/>
            <person name="Geurts R."/>
        </authorList>
    </citation>
    <scope>NUCLEOTIDE SEQUENCE [LARGE SCALE GENOMIC DNA]</scope>
    <source>
        <strain evidence="3">cv. WU1-14</strain>
    </source>
</reference>
<feature type="region of interest" description="Disordered" evidence="1">
    <location>
        <begin position="33"/>
        <end position="80"/>
    </location>
</feature>
<evidence type="ECO:0000313" key="2">
    <source>
        <dbReference type="EMBL" id="PON60236.1"/>
    </source>
</evidence>
<dbReference type="Proteomes" id="UP000237105">
    <property type="component" value="Unassembled WGS sequence"/>
</dbReference>
<keyword evidence="3" id="KW-1185">Reference proteome</keyword>
<accession>A0A2P5CGQ1</accession>
<name>A0A2P5CGQ1_PARAD</name>
<dbReference type="AlphaFoldDB" id="A0A2P5CGQ1"/>
<evidence type="ECO:0000256" key="1">
    <source>
        <dbReference type="SAM" id="MobiDB-lite"/>
    </source>
</evidence>
<dbReference type="OrthoDB" id="10537758at2759"/>
<protein>
    <submittedName>
        <fullName evidence="2">Uncharacterized protein</fullName>
    </submittedName>
</protein>
<evidence type="ECO:0000313" key="3">
    <source>
        <dbReference type="Proteomes" id="UP000237105"/>
    </source>
</evidence>
<gene>
    <name evidence="2" type="ORF">PanWU01x14_154080</name>
</gene>
<feature type="non-terminal residue" evidence="2">
    <location>
        <position position="1"/>
    </location>
</feature>
<feature type="compositionally biased region" description="Basic and acidic residues" evidence="1">
    <location>
        <begin position="41"/>
        <end position="60"/>
    </location>
</feature>